<proteinExistence type="predicted"/>
<dbReference type="InterPro" id="IPR054722">
    <property type="entry name" value="PolX-like_BBD"/>
</dbReference>
<comment type="caution">
    <text evidence="3">The sequence shown here is derived from an EMBL/GenBank/DDBJ whole genome shotgun (WGS) entry which is preliminary data.</text>
</comment>
<dbReference type="Proteomes" id="UP000007129">
    <property type="component" value="Unassembled WGS sequence"/>
</dbReference>
<dbReference type="InParanoid" id="K2RNH8"/>
<evidence type="ECO:0000259" key="2">
    <source>
        <dbReference type="Pfam" id="PF22936"/>
    </source>
</evidence>
<feature type="compositionally biased region" description="Basic and acidic residues" evidence="1">
    <location>
        <begin position="123"/>
        <end position="134"/>
    </location>
</feature>
<sequence length="344" mass="38223">MHTKLSGPKTYNLWLAELKQVTKGPSLWNFIASNPTILETYTAKQESYFWLLQTKAALLIRHSVQPHVYAASNFTKIDDFPSVEDFIDIIIQQCTNLSGGTSQQAYPALPGKRRKQGKNRGKRGSDDSPEDGDRPASPTYEHCRIRGHIKDDCYRLYPEKRPSWWKNNPKKGSDASSKPTNKDARFTNDAKPQQAKVALGVALVAKAAPKDWILDTGATSHLTGDYSTLRNVQSIALEPIQGLSSTVLATKQGEVTLRVVLSNGNESLITLGNVLYVPGLPLNLISITTLRQYSAWFHSGKCVLYNNKNKEVAYTPKRNGLFYLRVAPTPLITDEAASAPQHQE</sequence>
<feature type="region of interest" description="Disordered" evidence="1">
    <location>
        <begin position="164"/>
        <end position="191"/>
    </location>
</feature>
<accession>K2RNH8</accession>
<organism evidence="3 4">
    <name type="scientific">Macrophomina phaseolina (strain MS6)</name>
    <name type="common">Charcoal rot fungus</name>
    <dbReference type="NCBI Taxonomy" id="1126212"/>
    <lineage>
        <taxon>Eukaryota</taxon>
        <taxon>Fungi</taxon>
        <taxon>Dikarya</taxon>
        <taxon>Ascomycota</taxon>
        <taxon>Pezizomycotina</taxon>
        <taxon>Dothideomycetes</taxon>
        <taxon>Dothideomycetes incertae sedis</taxon>
        <taxon>Botryosphaeriales</taxon>
        <taxon>Botryosphaeriaceae</taxon>
        <taxon>Macrophomina</taxon>
    </lineage>
</organism>
<dbReference type="eggNOG" id="KOG0017">
    <property type="taxonomic scope" value="Eukaryota"/>
</dbReference>
<evidence type="ECO:0000313" key="3">
    <source>
        <dbReference type="EMBL" id="EKG16283.1"/>
    </source>
</evidence>
<name>K2RNH8_MACPH</name>
<feature type="region of interest" description="Disordered" evidence="1">
    <location>
        <begin position="99"/>
        <end position="142"/>
    </location>
</feature>
<dbReference type="VEuPathDB" id="FungiDB:MPH_06506"/>
<feature type="compositionally biased region" description="Basic residues" evidence="1">
    <location>
        <begin position="111"/>
        <end position="122"/>
    </location>
</feature>
<dbReference type="EMBL" id="AHHD01000280">
    <property type="protein sequence ID" value="EKG16283.1"/>
    <property type="molecule type" value="Genomic_DNA"/>
</dbReference>
<evidence type="ECO:0000313" key="4">
    <source>
        <dbReference type="Proteomes" id="UP000007129"/>
    </source>
</evidence>
<dbReference type="Pfam" id="PF22936">
    <property type="entry name" value="Pol_BBD"/>
    <property type="match status" value="1"/>
</dbReference>
<protein>
    <recommendedName>
        <fullName evidence="2">Retrovirus-related Pol polyprotein from transposon TNT 1-94-like beta-barrel domain-containing protein</fullName>
    </recommendedName>
</protein>
<dbReference type="AlphaFoldDB" id="K2RNH8"/>
<gene>
    <name evidence="3" type="ORF">MPH_06506</name>
</gene>
<dbReference type="PANTHER" id="PTHR47592:SF24">
    <property type="entry name" value="BNACNNG30200D PROTEIN"/>
    <property type="match status" value="1"/>
</dbReference>
<dbReference type="OrthoDB" id="3637892at2759"/>
<reference evidence="3 4" key="1">
    <citation type="journal article" date="2012" name="BMC Genomics">
        <title>Tools to kill: Genome of one of the most destructive plant pathogenic fungi Macrophomina phaseolina.</title>
        <authorList>
            <person name="Islam M.S."/>
            <person name="Haque M.S."/>
            <person name="Islam M.M."/>
            <person name="Emdad E.M."/>
            <person name="Halim A."/>
            <person name="Hossen Q.M.M."/>
            <person name="Hossain M.Z."/>
            <person name="Ahmed B."/>
            <person name="Rahim S."/>
            <person name="Rahman M.S."/>
            <person name="Alam M.M."/>
            <person name="Hou S."/>
            <person name="Wan X."/>
            <person name="Saito J.A."/>
            <person name="Alam M."/>
        </authorList>
    </citation>
    <scope>NUCLEOTIDE SEQUENCE [LARGE SCALE GENOMIC DNA]</scope>
    <source>
        <strain evidence="3 4">MS6</strain>
    </source>
</reference>
<dbReference type="HOGENOM" id="CLU_806699_0_0_1"/>
<evidence type="ECO:0000256" key="1">
    <source>
        <dbReference type="SAM" id="MobiDB-lite"/>
    </source>
</evidence>
<dbReference type="PANTHER" id="PTHR47592">
    <property type="entry name" value="PBF68 PROTEIN"/>
    <property type="match status" value="1"/>
</dbReference>
<dbReference type="STRING" id="1126212.K2RNH8"/>
<feature type="domain" description="Retrovirus-related Pol polyprotein from transposon TNT 1-94-like beta-barrel" evidence="2">
    <location>
        <begin position="212"/>
        <end position="291"/>
    </location>
</feature>